<evidence type="ECO:0000256" key="7">
    <source>
        <dbReference type="ARBA" id="ARBA00023235"/>
    </source>
</evidence>
<evidence type="ECO:0000256" key="2">
    <source>
        <dbReference type="ARBA" id="ARBA00004496"/>
    </source>
</evidence>
<comment type="pathway">
    <text evidence="9">Carbohydrate biosynthesis; D-glycero-D-manno-heptose 7-phosphate biosynthesis; D-glycero-alpha-D-manno-heptose 7-phosphate and D-glycero-beta-D-manno-heptose 7-phosphate from sedoheptulose 7-phosphate: step 1/1.</text>
</comment>
<evidence type="ECO:0000256" key="5">
    <source>
        <dbReference type="ARBA" id="ARBA00022723"/>
    </source>
</evidence>
<evidence type="ECO:0000256" key="3">
    <source>
        <dbReference type="ARBA" id="ARBA00009894"/>
    </source>
</evidence>
<dbReference type="GO" id="GO:0008270">
    <property type="term" value="F:zinc ion binding"/>
    <property type="evidence" value="ECO:0007669"/>
    <property type="project" value="UniProtKB-UniRule"/>
</dbReference>
<proteinExistence type="inferred from homology"/>
<dbReference type="InterPro" id="IPR004515">
    <property type="entry name" value="Phosphoheptose_Isoase"/>
</dbReference>
<dbReference type="GO" id="GO:0008968">
    <property type="term" value="F:D-sedoheptulose 7-phosphate isomerase activity"/>
    <property type="evidence" value="ECO:0007669"/>
    <property type="project" value="UniProtKB-UniRule"/>
</dbReference>
<evidence type="ECO:0000256" key="9">
    <source>
        <dbReference type="HAMAP-Rule" id="MF_00067"/>
    </source>
</evidence>
<dbReference type="PANTHER" id="PTHR30390">
    <property type="entry name" value="SEDOHEPTULOSE 7-PHOSPHATE ISOMERASE / DNAA INITIATOR-ASSOCIATING FACTOR FOR REPLICATION INITIATION"/>
    <property type="match status" value="1"/>
</dbReference>
<keyword evidence="5 9" id="KW-0479">Metal-binding</keyword>
<dbReference type="PANTHER" id="PTHR30390:SF6">
    <property type="entry name" value="DNAA INITIATOR-ASSOCIATING PROTEIN DIAA"/>
    <property type="match status" value="1"/>
</dbReference>
<dbReference type="GO" id="GO:0005975">
    <property type="term" value="P:carbohydrate metabolic process"/>
    <property type="evidence" value="ECO:0007669"/>
    <property type="project" value="UniProtKB-UniRule"/>
</dbReference>
<feature type="binding site" evidence="9">
    <location>
        <begin position="139"/>
        <end position="141"/>
    </location>
    <ligand>
        <name>substrate</name>
    </ligand>
</feature>
<feature type="binding site" evidence="9">
    <location>
        <position position="191"/>
    </location>
    <ligand>
        <name>substrate</name>
    </ligand>
</feature>
<accession>A0A6S6T5N5</accession>
<comment type="subcellular location">
    <subcellularLocation>
        <location evidence="2 9">Cytoplasm</location>
    </subcellularLocation>
</comment>
<dbReference type="Pfam" id="PF13580">
    <property type="entry name" value="SIS_2"/>
    <property type="match status" value="1"/>
</dbReference>
<dbReference type="InterPro" id="IPR035461">
    <property type="entry name" value="GmhA/DiaA"/>
</dbReference>
<comment type="similarity">
    <text evidence="3 9">Belongs to the SIS family. GmhA subfamily.</text>
</comment>
<evidence type="ECO:0000256" key="1">
    <source>
        <dbReference type="ARBA" id="ARBA00000348"/>
    </source>
</evidence>
<dbReference type="GO" id="GO:0097367">
    <property type="term" value="F:carbohydrate derivative binding"/>
    <property type="evidence" value="ECO:0007669"/>
    <property type="project" value="InterPro"/>
</dbReference>
<dbReference type="AlphaFoldDB" id="A0A6S6T5N5"/>
<feature type="domain" description="SIS" evidence="10">
    <location>
        <begin position="56"/>
        <end position="215"/>
    </location>
</feature>
<keyword evidence="7 9" id="KW-0413">Isomerase</keyword>
<feature type="binding site" evidence="9">
    <location>
        <position position="199"/>
    </location>
    <ligand>
        <name>Zn(2+)</name>
        <dbReference type="ChEBI" id="CHEBI:29105"/>
    </ligand>
</feature>
<name>A0A6S6T5N5_9BACT</name>
<feature type="binding site" evidence="9">
    <location>
        <position position="80"/>
    </location>
    <ligand>
        <name>Zn(2+)</name>
        <dbReference type="ChEBI" id="CHEBI:29105"/>
    </ligand>
</feature>
<keyword evidence="8 9" id="KW-0119">Carbohydrate metabolism</keyword>
<protein>
    <recommendedName>
        <fullName evidence="9">Phosphoheptose isomerase</fullName>
        <ecNumber evidence="9">5.3.1.28</ecNumber>
    </recommendedName>
    <alternativeName>
        <fullName evidence="9">Sedoheptulose 7-phosphate isomerase</fullName>
    </alternativeName>
</protein>
<feature type="binding site" evidence="9">
    <location>
        <begin position="71"/>
        <end position="73"/>
    </location>
    <ligand>
        <name>substrate</name>
    </ligand>
</feature>
<dbReference type="InterPro" id="IPR046348">
    <property type="entry name" value="SIS_dom_sf"/>
</dbReference>
<dbReference type="HAMAP" id="MF_00067">
    <property type="entry name" value="GmhA"/>
    <property type="match status" value="1"/>
</dbReference>
<dbReference type="EMBL" id="CACVAQ010000266">
    <property type="protein sequence ID" value="CAA6818531.1"/>
    <property type="molecule type" value="Genomic_DNA"/>
</dbReference>
<evidence type="ECO:0000259" key="10">
    <source>
        <dbReference type="PROSITE" id="PS51464"/>
    </source>
</evidence>
<dbReference type="PROSITE" id="PS51464">
    <property type="entry name" value="SIS"/>
    <property type="match status" value="1"/>
</dbReference>
<dbReference type="CDD" id="cd05006">
    <property type="entry name" value="SIS_GmhA"/>
    <property type="match status" value="1"/>
</dbReference>
<comment type="function">
    <text evidence="9">Catalyzes the isomerization of sedoheptulose 7-phosphate in D-glycero-D-manno-heptose 7-phosphate.</text>
</comment>
<dbReference type="InterPro" id="IPR001347">
    <property type="entry name" value="SIS_dom"/>
</dbReference>
<evidence type="ECO:0000256" key="4">
    <source>
        <dbReference type="ARBA" id="ARBA00022490"/>
    </source>
</evidence>
<keyword evidence="4 9" id="KW-0963">Cytoplasm</keyword>
<reference evidence="11" key="1">
    <citation type="submission" date="2020-01" db="EMBL/GenBank/DDBJ databases">
        <authorList>
            <person name="Meier V. D."/>
            <person name="Meier V D."/>
        </authorList>
    </citation>
    <scope>NUCLEOTIDE SEQUENCE</scope>
    <source>
        <strain evidence="11">HLG_WM_MAG_10</strain>
    </source>
</reference>
<evidence type="ECO:0000256" key="8">
    <source>
        <dbReference type="ARBA" id="ARBA00023277"/>
    </source>
</evidence>
<feature type="binding site" evidence="9">
    <location>
        <begin position="113"/>
        <end position="114"/>
    </location>
    <ligand>
        <name>substrate</name>
    </ligand>
</feature>
<dbReference type="GO" id="GO:2001061">
    <property type="term" value="P:D-glycero-D-manno-heptose 7-phosphate biosynthetic process"/>
    <property type="evidence" value="ECO:0007669"/>
    <property type="project" value="UniProtKB-UniPathway"/>
</dbReference>
<evidence type="ECO:0000313" key="11">
    <source>
        <dbReference type="EMBL" id="CAA6818531.1"/>
    </source>
</evidence>
<gene>
    <name evidence="9" type="primary">gmhA</name>
    <name evidence="11" type="ORF">HELGO_WM17565</name>
</gene>
<keyword evidence="6 9" id="KW-0862">Zinc</keyword>
<comment type="catalytic activity">
    <reaction evidence="1 9">
        <text>2 D-sedoheptulose 7-phosphate = D-glycero-alpha-D-manno-heptose 7-phosphate + D-glycero-beta-D-manno-heptose 7-phosphate</text>
        <dbReference type="Rhea" id="RHEA:27489"/>
        <dbReference type="ChEBI" id="CHEBI:57483"/>
        <dbReference type="ChEBI" id="CHEBI:60203"/>
        <dbReference type="ChEBI" id="CHEBI:60204"/>
        <dbReference type="EC" id="5.3.1.28"/>
    </reaction>
</comment>
<feature type="binding site" evidence="9">
    <location>
        <position position="84"/>
    </location>
    <ligand>
        <name>substrate</name>
    </ligand>
</feature>
<sequence length="215" mass="23458">MFLVFLYLFLQPLAIIIMNHKTPSIKSILEASIAVKQQLLQQDLILEHIQEAIDLMVHCFQAGGKVLFCGNGGSAADAQHLAAEFSGRFYYDRAPLFAEALHVNGSYLTAVANDYSFDEIYARIVQAKGRTGDILVAISTSGNSPNVIKALQQAKKIGLTTIGLTGEKGGLMEAHCDLLFNVPSSDTPRIQECHILIGHTICQLVEERIFGATKP</sequence>
<dbReference type="Gene3D" id="3.40.50.10490">
    <property type="entry name" value="Glucose-6-phosphate isomerase like protein, domain 1"/>
    <property type="match status" value="1"/>
</dbReference>
<organism evidence="11">
    <name type="scientific">uncultured Aureispira sp</name>
    <dbReference type="NCBI Taxonomy" id="1331704"/>
    <lineage>
        <taxon>Bacteria</taxon>
        <taxon>Pseudomonadati</taxon>
        <taxon>Bacteroidota</taxon>
        <taxon>Saprospiria</taxon>
        <taxon>Saprospirales</taxon>
        <taxon>Saprospiraceae</taxon>
        <taxon>Aureispira</taxon>
        <taxon>environmental samples</taxon>
    </lineage>
</organism>
<feature type="binding site" evidence="9">
    <location>
        <position position="84"/>
    </location>
    <ligand>
        <name>Zn(2+)</name>
        <dbReference type="ChEBI" id="CHEBI:29105"/>
    </ligand>
</feature>
<feature type="binding site" evidence="9">
    <location>
        <position position="144"/>
    </location>
    <ligand>
        <name>substrate</name>
    </ligand>
</feature>
<comment type="miscellaneous">
    <text evidence="9">The reaction produces a racemic mixture of D-glycero-alpha-D-manno-heptose 7-phosphate and D-glycero-beta-D-manno-heptose 7-phosphate.</text>
</comment>
<dbReference type="GO" id="GO:0005737">
    <property type="term" value="C:cytoplasm"/>
    <property type="evidence" value="ECO:0007669"/>
    <property type="project" value="UniProtKB-SubCell"/>
</dbReference>
<dbReference type="SUPFAM" id="SSF53697">
    <property type="entry name" value="SIS domain"/>
    <property type="match status" value="1"/>
</dbReference>
<dbReference type="EC" id="5.3.1.28" evidence="9"/>
<dbReference type="UniPathway" id="UPA00041">
    <property type="reaction ID" value="UER00436"/>
</dbReference>
<evidence type="ECO:0000256" key="6">
    <source>
        <dbReference type="ARBA" id="ARBA00022833"/>
    </source>
</evidence>
<comment type="cofactor">
    <cofactor evidence="9">
        <name>Zn(2+)</name>
        <dbReference type="ChEBI" id="CHEBI:29105"/>
    </cofactor>
    <text evidence="9">Binds 1 zinc ion per subunit.</text>
</comment>
<feature type="binding site" evidence="9">
    <location>
        <position position="191"/>
    </location>
    <ligand>
        <name>Zn(2+)</name>
        <dbReference type="ChEBI" id="CHEBI:29105"/>
    </ligand>
</feature>
<dbReference type="InterPro" id="IPR050099">
    <property type="entry name" value="SIS_GmhA/DiaA_subfam"/>
</dbReference>